<proteinExistence type="predicted"/>
<evidence type="ECO:0000313" key="2">
    <source>
        <dbReference type="EMBL" id="OSM05359.1"/>
    </source>
</evidence>
<dbReference type="Proteomes" id="UP000194003">
    <property type="component" value="Unassembled WGS sequence"/>
</dbReference>
<dbReference type="InterPro" id="IPR036890">
    <property type="entry name" value="HATPase_C_sf"/>
</dbReference>
<dbReference type="AlphaFoldDB" id="A0A1Y2K6V1"/>
<dbReference type="Gene3D" id="3.30.565.10">
    <property type="entry name" value="Histidine kinase-like ATPase, C-terminal domain"/>
    <property type="match status" value="1"/>
</dbReference>
<dbReference type="STRING" id="1434232.MAIT1_03541"/>
<evidence type="ECO:0000313" key="3">
    <source>
        <dbReference type="Proteomes" id="UP000194003"/>
    </source>
</evidence>
<dbReference type="EMBL" id="LVJN01000018">
    <property type="protein sequence ID" value="OSM05359.1"/>
    <property type="molecule type" value="Genomic_DNA"/>
</dbReference>
<dbReference type="SUPFAM" id="SSF55874">
    <property type="entry name" value="ATPase domain of HSP90 chaperone/DNA topoisomerase II/histidine kinase"/>
    <property type="match status" value="1"/>
</dbReference>
<sequence>MNKRIGTPLADTRKLKLAIREEEDISRSRRAAFGLMAAVAFSPAEQTRFATAISELTRNIIKYAFDGECALATYADDRKKRIEAWVQDRGPGIADLKQALERGFSTSGTLGHGLNGARDLVDGFRIESSPSGTRVWIMMERSR</sequence>
<dbReference type="InterPro" id="IPR003594">
    <property type="entry name" value="HATPase_dom"/>
</dbReference>
<feature type="domain" description="Histidine kinase/HSP90-like ATPase" evidence="1">
    <location>
        <begin position="46"/>
        <end position="139"/>
    </location>
</feature>
<protein>
    <submittedName>
        <fullName evidence="2">Putative anti-sigma regulatory factor</fullName>
    </submittedName>
</protein>
<dbReference type="Pfam" id="PF02518">
    <property type="entry name" value="HATPase_c"/>
    <property type="match status" value="1"/>
</dbReference>
<keyword evidence="3" id="KW-1185">Reference proteome</keyword>
<comment type="caution">
    <text evidence="2">The sequence shown here is derived from an EMBL/GenBank/DDBJ whole genome shotgun (WGS) entry which is preliminary data.</text>
</comment>
<name>A0A1Y2K6V1_9PROT</name>
<gene>
    <name evidence="2" type="ORF">MAIT1_03541</name>
</gene>
<accession>A0A1Y2K6V1</accession>
<evidence type="ECO:0000259" key="1">
    <source>
        <dbReference type="Pfam" id="PF02518"/>
    </source>
</evidence>
<reference evidence="2 3" key="1">
    <citation type="journal article" date="2016" name="BMC Genomics">
        <title>Combined genomic and structural analyses of a cultured magnetotactic bacterium reveals its niche adaptation to a dynamic environment.</title>
        <authorList>
            <person name="Araujo A.C."/>
            <person name="Morillo V."/>
            <person name="Cypriano J."/>
            <person name="Teixeira L.C."/>
            <person name="Leao P."/>
            <person name="Lyra S."/>
            <person name="Almeida L.G."/>
            <person name="Bazylinski D.A."/>
            <person name="Vasconcellos A.T."/>
            <person name="Abreu F."/>
            <person name="Lins U."/>
        </authorList>
    </citation>
    <scope>NUCLEOTIDE SEQUENCE [LARGE SCALE GENOMIC DNA]</scope>
    <source>
        <strain evidence="2 3">IT-1</strain>
    </source>
</reference>
<organism evidence="2 3">
    <name type="scientific">Magnetofaba australis IT-1</name>
    <dbReference type="NCBI Taxonomy" id="1434232"/>
    <lineage>
        <taxon>Bacteria</taxon>
        <taxon>Pseudomonadati</taxon>
        <taxon>Pseudomonadota</taxon>
        <taxon>Magnetococcia</taxon>
        <taxon>Magnetococcales</taxon>
        <taxon>Magnetococcaceae</taxon>
        <taxon>Magnetofaba</taxon>
    </lineage>
</organism>